<gene>
    <name evidence="1" type="ORF">GCM10007938_42720</name>
</gene>
<sequence>MDKIKQHFSGQPYWEEWNIAAFSRQGNGDALYWAGVNQEATKRITTIPTTLHHQEAYREMNRMALFSLNVIASALLYTDEASQHSNTLEDIIELTHQQLIRRAPSAISEHDEALRCIQTCLNHFCHVLNAPCTDFFYYSKELHAHRRREFDS</sequence>
<keyword evidence="2" id="KW-1185">Reference proteome</keyword>
<name>A0ABQ6F711_9VIBR</name>
<comment type="caution">
    <text evidence="1">The sequence shown here is derived from an EMBL/GenBank/DDBJ whole genome shotgun (WGS) entry which is preliminary data.</text>
</comment>
<reference evidence="2" key="1">
    <citation type="journal article" date="2019" name="Int. J. Syst. Evol. Microbiol.">
        <title>The Global Catalogue of Microorganisms (GCM) 10K type strain sequencing project: providing services to taxonomists for standard genome sequencing and annotation.</title>
        <authorList>
            <consortium name="The Broad Institute Genomics Platform"/>
            <consortium name="The Broad Institute Genome Sequencing Center for Infectious Disease"/>
            <person name="Wu L."/>
            <person name="Ma J."/>
        </authorList>
    </citation>
    <scope>NUCLEOTIDE SEQUENCE [LARGE SCALE GENOMIC DNA]</scope>
    <source>
        <strain evidence="2">NBRC 108723</strain>
    </source>
</reference>
<evidence type="ECO:0000313" key="1">
    <source>
        <dbReference type="EMBL" id="GLT20487.1"/>
    </source>
</evidence>
<proteinExistence type="predicted"/>
<dbReference type="EMBL" id="BSPW01000123">
    <property type="protein sequence ID" value="GLT20487.1"/>
    <property type="molecule type" value="Genomic_DNA"/>
</dbReference>
<organism evidence="1 2">
    <name type="scientific">Vibrio zhanjiangensis</name>
    <dbReference type="NCBI Taxonomy" id="1046128"/>
    <lineage>
        <taxon>Bacteria</taxon>
        <taxon>Pseudomonadati</taxon>
        <taxon>Pseudomonadota</taxon>
        <taxon>Gammaproteobacteria</taxon>
        <taxon>Vibrionales</taxon>
        <taxon>Vibrionaceae</taxon>
        <taxon>Vibrio</taxon>
    </lineage>
</organism>
<accession>A0ABQ6F711</accession>
<protein>
    <submittedName>
        <fullName evidence="1">Uncharacterized protein</fullName>
    </submittedName>
</protein>
<dbReference type="Proteomes" id="UP001157138">
    <property type="component" value="Unassembled WGS sequence"/>
</dbReference>
<evidence type="ECO:0000313" key="2">
    <source>
        <dbReference type="Proteomes" id="UP001157138"/>
    </source>
</evidence>